<comment type="catalytic activity">
    <reaction evidence="17">
        <text>1D-myo-inositol 1,3,4,5,6-pentakisphosphate + H2O = 1D-myo-inositol 1,4,5,6-tetrakisphosphate + phosphate</text>
        <dbReference type="Rhea" id="RHEA:77143"/>
        <dbReference type="ChEBI" id="CHEBI:15377"/>
        <dbReference type="ChEBI" id="CHEBI:43474"/>
        <dbReference type="ChEBI" id="CHEBI:57627"/>
        <dbReference type="ChEBI" id="CHEBI:57733"/>
    </reaction>
    <physiologicalReaction direction="left-to-right" evidence="17">
        <dbReference type="Rhea" id="RHEA:77144"/>
    </physiologicalReaction>
</comment>
<evidence type="ECO:0000256" key="11">
    <source>
        <dbReference type="ARBA" id="ARBA00023273"/>
    </source>
</evidence>
<evidence type="ECO:0000256" key="13">
    <source>
        <dbReference type="ARBA" id="ARBA00034268"/>
    </source>
</evidence>
<evidence type="ECO:0000256" key="3">
    <source>
        <dbReference type="ARBA" id="ARBA00007881"/>
    </source>
</evidence>
<dbReference type="PROSITE" id="PS51181">
    <property type="entry name" value="PPASE_TENSIN"/>
    <property type="match status" value="1"/>
</dbReference>
<feature type="region of interest" description="Disordered" evidence="22">
    <location>
        <begin position="362"/>
        <end position="433"/>
    </location>
</feature>
<feature type="compositionally biased region" description="Acidic residues" evidence="22">
    <location>
        <begin position="410"/>
        <end position="427"/>
    </location>
</feature>
<dbReference type="InParanoid" id="A0A6P8IPA3"/>
<dbReference type="SMART" id="SM00404">
    <property type="entry name" value="PTPc_motif"/>
    <property type="match status" value="1"/>
</dbReference>
<protein>
    <recommendedName>
        <fullName evidence="14">Phosphatidylinositol 3,4,5-trisphosphate 3-phosphatase and dual-specificity protein phosphatase PTEN</fullName>
        <ecNumber evidence="6">3.1.3.16</ecNumber>
        <ecNumber evidence="5">3.1.3.48</ecNumber>
        <ecNumber evidence="4">3.1.3.67</ecNumber>
    </recommendedName>
    <alternativeName>
        <fullName evidence="18">Inositol polyphosphate 3-phosphatase</fullName>
    </alternativeName>
</protein>
<dbReference type="KEGG" id="aten:116302926"/>
<dbReference type="GO" id="GO:0004725">
    <property type="term" value="F:protein tyrosine phosphatase activity"/>
    <property type="evidence" value="ECO:0007669"/>
    <property type="project" value="UniProtKB-EC"/>
</dbReference>
<feature type="compositionally biased region" description="Polar residues" evidence="22">
    <location>
        <begin position="373"/>
        <end position="386"/>
    </location>
</feature>
<evidence type="ECO:0000256" key="19">
    <source>
        <dbReference type="ARBA" id="ARBA00047986"/>
    </source>
</evidence>
<sequence>MSYFKQLVSKKKRRFREGGFDLDLTYIKPNIVAMGFPSENIEGVYRNHMDQVYRFLEVRHKDHYKVYNLCSERQYDPSKFHQRVATYPFDDHNAPPFELIKPFCDDVDEWLKADKRNVAIIHCKAGKGRTGVMICAYLLHNGHFKDVNHALAYYGNARTRNSKGVTIPSQRRYVYYYDHLLKHRLTYEPTMVLLKALEIVTIPNMQNGTCCPFFILWQYKVKIHQSKIIESSKKGDKSIRLELSPPLPICGDIKLEFFHKEKFKKERMFQFWFNTFFISTAYTNVDTENKDEECDPTLFTFNDKNSPEDRWFTLPKGCIDKAHKDERCKLFPVDFKVKVYFSEVGERERPVYEKTLPVAEMRKPRRTNHRLRPSSNKNFDDASSGSCYPMETDEKSPFKKVNSESIGYQTEEEDDTISDTDNEETWEQEGTMV</sequence>
<dbReference type="SMART" id="SM01326">
    <property type="entry name" value="PTEN_C2"/>
    <property type="match status" value="1"/>
</dbReference>
<dbReference type="InterPro" id="IPR051281">
    <property type="entry name" value="Dual-spec_lipid-protein_phosph"/>
</dbReference>
<dbReference type="OrthoDB" id="16692at2759"/>
<dbReference type="EC" id="3.1.3.16" evidence="6"/>
<dbReference type="GO" id="GO:0051896">
    <property type="term" value="P:regulation of phosphatidylinositol 3-kinase/protein kinase B signal transduction"/>
    <property type="evidence" value="ECO:0007669"/>
    <property type="project" value="TreeGrafter"/>
</dbReference>
<dbReference type="GO" id="GO:0046856">
    <property type="term" value="P:phosphatidylinositol dephosphorylation"/>
    <property type="evidence" value="ECO:0007669"/>
    <property type="project" value="TreeGrafter"/>
</dbReference>
<dbReference type="Pfam" id="PF22785">
    <property type="entry name" value="Tc-R-P"/>
    <property type="match status" value="1"/>
</dbReference>
<evidence type="ECO:0000259" key="25">
    <source>
        <dbReference type="PROSITE" id="PS51182"/>
    </source>
</evidence>
<evidence type="ECO:0000256" key="7">
    <source>
        <dbReference type="ARBA" id="ARBA00022490"/>
    </source>
</evidence>
<evidence type="ECO:0000256" key="9">
    <source>
        <dbReference type="ARBA" id="ARBA00022912"/>
    </source>
</evidence>
<dbReference type="SUPFAM" id="SSF52799">
    <property type="entry name" value="(Phosphotyrosine protein) phosphatases II"/>
    <property type="match status" value="1"/>
</dbReference>
<evidence type="ECO:0000259" key="24">
    <source>
        <dbReference type="PROSITE" id="PS51181"/>
    </source>
</evidence>
<comment type="catalytic activity">
    <reaction evidence="15">
        <text>1D-myo-inositol 1,3,4,5-tetrakisphosphate + H2O = 1D-myo-inositol 1,4,5-trisphosphate + phosphate</text>
        <dbReference type="Rhea" id="RHEA:77155"/>
        <dbReference type="ChEBI" id="CHEBI:15377"/>
        <dbReference type="ChEBI" id="CHEBI:43474"/>
        <dbReference type="ChEBI" id="CHEBI:57895"/>
        <dbReference type="ChEBI" id="CHEBI:203600"/>
    </reaction>
    <physiologicalReaction direction="left-to-right" evidence="15">
        <dbReference type="Rhea" id="RHEA:77156"/>
    </physiologicalReaction>
</comment>
<dbReference type="InterPro" id="IPR000387">
    <property type="entry name" value="Tyr_Pase_dom"/>
</dbReference>
<keyword evidence="8" id="KW-0378">Hydrolase</keyword>
<evidence type="ECO:0000313" key="27">
    <source>
        <dbReference type="RefSeq" id="XP_031568203.1"/>
    </source>
</evidence>
<evidence type="ECO:0000256" key="21">
    <source>
        <dbReference type="ARBA" id="ARBA00051341"/>
    </source>
</evidence>
<feature type="domain" description="C2 tensin-type" evidence="25">
    <location>
        <begin position="189"/>
        <end position="344"/>
    </location>
</feature>
<dbReference type="GO" id="GO:0043491">
    <property type="term" value="P:phosphatidylinositol 3-kinase/protein kinase B signal transduction"/>
    <property type="evidence" value="ECO:0007669"/>
    <property type="project" value="TreeGrafter"/>
</dbReference>
<evidence type="ECO:0000256" key="5">
    <source>
        <dbReference type="ARBA" id="ARBA00013064"/>
    </source>
</evidence>
<feature type="domain" description="Tyrosine specific protein phosphatases" evidence="23">
    <location>
        <begin position="101"/>
        <end position="158"/>
    </location>
</feature>
<keyword evidence="7" id="KW-0963">Cytoplasm</keyword>
<evidence type="ECO:0000256" key="17">
    <source>
        <dbReference type="ARBA" id="ARBA00043762"/>
    </source>
</evidence>
<dbReference type="SMART" id="SM01301">
    <property type="entry name" value="PTPlike_phytase"/>
    <property type="match status" value="1"/>
</dbReference>
<evidence type="ECO:0000256" key="8">
    <source>
        <dbReference type="ARBA" id="ARBA00022801"/>
    </source>
</evidence>
<evidence type="ECO:0000256" key="12">
    <source>
        <dbReference type="ARBA" id="ARBA00034256"/>
    </source>
</evidence>
<dbReference type="GO" id="GO:0008285">
    <property type="term" value="P:negative regulation of cell population proliferation"/>
    <property type="evidence" value="ECO:0007669"/>
    <property type="project" value="TreeGrafter"/>
</dbReference>
<evidence type="ECO:0000256" key="14">
    <source>
        <dbReference type="ARBA" id="ARBA00034338"/>
    </source>
</evidence>
<dbReference type="PROSITE" id="PS51182">
    <property type="entry name" value="C2_TENSIN"/>
    <property type="match status" value="1"/>
</dbReference>
<dbReference type="Gene3D" id="2.60.40.1110">
    <property type="match status" value="1"/>
</dbReference>
<proteinExistence type="inferred from homology"/>
<feature type="compositionally biased region" description="Basic residues" evidence="22">
    <location>
        <begin position="363"/>
        <end position="372"/>
    </location>
</feature>
<dbReference type="CDD" id="cd14509">
    <property type="entry name" value="PTP_PTEN"/>
    <property type="match status" value="1"/>
</dbReference>
<dbReference type="GO" id="GO:0005829">
    <property type="term" value="C:cytosol"/>
    <property type="evidence" value="ECO:0007669"/>
    <property type="project" value="TreeGrafter"/>
</dbReference>
<evidence type="ECO:0000259" key="23">
    <source>
        <dbReference type="PROSITE" id="PS50056"/>
    </source>
</evidence>
<dbReference type="InterPro" id="IPR035892">
    <property type="entry name" value="C2_domain_sf"/>
</dbReference>
<dbReference type="GO" id="GO:0050793">
    <property type="term" value="P:regulation of developmental process"/>
    <property type="evidence" value="ECO:0007669"/>
    <property type="project" value="UniProtKB-ARBA"/>
</dbReference>
<dbReference type="GO" id="GO:0005886">
    <property type="term" value="C:plasma membrane"/>
    <property type="evidence" value="ECO:0007669"/>
    <property type="project" value="TreeGrafter"/>
</dbReference>
<evidence type="ECO:0000256" key="6">
    <source>
        <dbReference type="ARBA" id="ARBA00013081"/>
    </source>
</evidence>
<dbReference type="GeneID" id="116302926"/>
<dbReference type="GO" id="GO:0016314">
    <property type="term" value="F:phosphatidylinositol-3,4,5-trisphosphate 3-phosphatase activity"/>
    <property type="evidence" value="ECO:0007669"/>
    <property type="project" value="UniProtKB-EC"/>
</dbReference>
<dbReference type="PANTHER" id="PTHR12305:SF81">
    <property type="entry name" value="PHOSPHATIDYLINOSITOL 3,4,5-TRISPHOSPHATE 3-PHOSPHATASE AND DUAL-SPECIFICITY PROTEIN PHOSPHATASE PTEN"/>
    <property type="match status" value="1"/>
</dbReference>
<dbReference type="AlphaFoldDB" id="A0A6P8IPA3"/>
<reference evidence="27" key="1">
    <citation type="submission" date="2025-08" db="UniProtKB">
        <authorList>
            <consortium name="RefSeq"/>
        </authorList>
    </citation>
    <scope>IDENTIFICATION</scope>
    <source>
        <tissue evidence="27">Tentacle</tissue>
    </source>
</reference>
<name>A0A6P8IPA3_ACTTE</name>
<dbReference type="GO" id="GO:0048870">
    <property type="term" value="P:cell motility"/>
    <property type="evidence" value="ECO:0007669"/>
    <property type="project" value="TreeGrafter"/>
</dbReference>
<dbReference type="GO" id="GO:0043005">
    <property type="term" value="C:neuron projection"/>
    <property type="evidence" value="ECO:0007669"/>
    <property type="project" value="UniProtKB-SubCell"/>
</dbReference>
<dbReference type="GO" id="GO:0004722">
    <property type="term" value="F:protein serine/threonine phosphatase activity"/>
    <property type="evidence" value="ECO:0007669"/>
    <property type="project" value="UniProtKB-EC"/>
</dbReference>
<dbReference type="Pfam" id="PF10409">
    <property type="entry name" value="PTEN_C2"/>
    <property type="match status" value="1"/>
</dbReference>
<dbReference type="InterPro" id="IPR045101">
    <property type="entry name" value="PTP_PTEN"/>
</dbReference>
<dbReference type="GO" id="GO:0005634">
    <property type="term" value="C:nucleus"/>
    <property type="evidence" value="ECO:0007669"/>
    <property type="project" value="TreeGrafter"/>
</dbReference>
<dbReference type="Gene3D" id="3.90.190.10">
    <property type="entry name" value="Protein tyrosine phosphatase superfamily"/>
    <property type="match status" value="1"/>
</dbReference>
<evidence type="ECO:0000256" key="18">
    <source>
        <dbReference type="ARBA" id="ARBA00044309"/>
    </source>
</evidence>
<evidence type="ECO:0000256" key="20">
    <source>
        <dbReference type="ARBA" id="ARBA00048832"/>
    </source>
</evidence>
<keyword evidence="9" id="KW-0904">Protein phosphatase</keyword>
<comment type="catalytic activity">
    <reaction evidence="21">
        <text>O-phospho-L-tyrosyl-[protein] + H2O = L-tyrosyl-[protein] + phosphate</text>
        <dbReference type="Rhea" id="RHEA:10684"/>
        <dbReference type="Rhea" id="RHEA-COMP:10136"/>
        <dbReference type="Rhea" id="RHEA-COMP:20101"/>
        <dbReference type="ChEBI" id="CHEBI:15377"/>
        <dbReference type="ChEBI" id="CHEBI:43474"/>
        <dbReference type="ChEBI" id="CHEBI:46858"/>
        <dbReference type="ChEBI" id="CHEBI:61978"/>
        <dbReference type="EC" id="3.1.3.48"/>
    </reaction>
    <physiologicalReaction direction="left-to-right" evidence="21">
        <dbReference type="Rhea" id="RHEA:10685"/>
    </physiologicalReaction>
</comment>
<comment type="similarity">
    <text evidence="3">Belongs to the PTEN phosphatase protein family.</text>
</comment>
<accession>A0A6P8IPA3</accession>
<feature type="domain" description="Phosphatase tensin-type" evidence="24">
    <location>
        <begin position="13"/>
        <end position="184"/>
    </location>
</feature>
<comment type="catalytic activity">
    <reaction evidence="16">
        <text>a 1,2-diacyl-sn-glycero-3-phospho-(1D-myo-inositol-3,4,5-trisphosphate) + H2O = a 1,2-diacyl-sn-glycero-3-phospho-(1D-myo-inositol-4,5-bisphosphate) + phosphate</text>
        <dbReference type="Rhea" id="RHEA:25017"/>
        <dbReference type="ChEBI" id="CHEBI:15377"/>
        <dbReference type="ChEBI" id="CHEBI:43474"/>
        <dbReference type="ChEBI" id="CHEBI:57836"/>
        <dbReference type="ChEBI" id="CHEBI:58456"/>
        <dbReference type="EC" id="3.1.3.67"/>
    </reaction>
    <physiologicalReaction direction="left-to-right" evidence="16">
        <dbReference type="Rhea" id="RHEA:25018"/>
    </physiologicalReaction>
</comment>
<evidence type="ECO:0000256" key="15">
    <source>
        <dbReference type="ARBA" id="ARBA00043734"/>
    </source>
</evidence>
<dbReference type="InterPro" id="IPR003595">
    <property type="entry name" value="Tyr_Pase_cat"/>
</dbReference>
<evidence type="ECO:0000256" key="16">
    <source>
        <dbReference type="ARBA" id="ARBA00043760"/>
    </source>
</evidence>
<dbReference type="InterPro" id="IPR029021">
    <property type="entry name" value="Prot-tyrosine_phosphatase-like"/>
</dbReference>
<comment type="catalytic activity">
    <reaction evidence="13">
        <text>1,2-dioctanoyl-sn-glycero-3-phospho-(1D-myo-inositol-3,4,5-trisphosphate) + H2O = 1,2-dioctanoyl-sn-glycero-3-phospho-(1D-myo-inositol-4,5-bisphosphate) + phosphate</text>
        <dbReference type="Rhea" id="RHEA:43552"/>
        <dbReference type="ChEBI" id="CHEBI:15377"/>
        <dbReference type="ChEBI" id="CHEBI:43474"/>
        <dbReference type="ChEBI" id="CHEBI:83416"/>
        <dbReference type="ChEBI" id="CHEBI:83419"/>
    </reaction>
    <physiologicalReaction direction="left-to-right" evidence="13">
        <dbReference type="Rhea" id="RHEA:43553"/>
    </physiologicalReaction>
</comment>
<dbReference type="InterPro" id="IPR016130">
    <property type="entry name" value="Tyr_Pase_AS"/>
</dbReference>
<dbReference type="Proteomes" id="UP000515163">
    <property type="component" value="Unplaced"/>
</dbReference>
<keyword evidence="26" id="KW-1185">Reference proteome</keyword>
<gene>
    <name evidence="27" type="primary">LOC116302926</name>
</gene>
<keyword evidence="10" id="KW-0443">Lipid metabolism</keyword>
<evidence type="ECO:0000256" key="4">
    <source>
        <dbReference type="ARBA" id="ARBA00013015"/>
    </source>
</evidence>
<dbReference type="FunCoup" id="A0A6P8IPA3">
    <property type="interactions" value="2500"/>
</dbReference>
<evidence type="ECO:0000256" key="1">
    <source>
        <dbReference type="ARBA" id="ARBA00004487"/>
    </source>
</evidence>
<dbReference type="EC" id="3.1.3.67" evidence="4"/>
<evidence type="ECO:0000256" key="2">
    <source>
        <dbReference type="ARBA" id="ARBA00004496"/>
    </source>
</evidence>
<dbReference type="RefSeq" id="XP_031568203.1">
    <property type="nucleotide sequence ID" value="XM_031712343.1"/>
</dbReference>
<dbReference type="PANTHER" id="PTHR12305">
    <property type="entry name" value="PHOSPHATASE WITH HOMOLOGY TO TENSIN"/>
    <property type="match status" value="1"/>
</dbReference>
<dbReference type="SUPFAM" id="SSF49562">
    <property type="entry name" value="C2 domain (Calcium/lipid-binding domain, CaLB)"/>
    <property type="match status" value="1"/>
</dbReference>
<comment type="subcellular location">
    <subcellularLocation>
        <location evidence="1">Cell projection</location>
        <location evidence="1">Neuron projection</location>
    </subcellularLocation>
    <subcellularLocation>
        <location evidence="2">Cytoplasm</location>
    </subcellularLocation>
</comment>
<dbReference type="InterPro" id="IPR014020">
    <property type="entry name" value="Tensin_C2-dom"/>
</dbReference>
<dbReference type="EC" id="3.1.3.48" evidence="5"/>
<comment type="catalytic activity">
    <reaction evidence="20">
        <text>O-phospho-L-threonyl-[protein] + H2O = L-threonyl-[protein] + phosphate</text>
        <dbReference type="Rhea" id="RHEA:47004"/>
        <dbReference type="Rhea" id="RHEA-COMP:11060"/>
        <dbReference type="Rhea" id="RHEA-COMP:11605"/>
        <dbReference type="ChEBI" id="CHEBI:15377"/>
        <dbReference type="ChEBI" id="CHEBI:30013"/>
        <dbReference type="ChEBI" id="CHEBI:43474"/>
        <dbReference type="ChEBI" id="CHEBI:61977"/>
        <dbReference type="EC" id="3.1.3.16"/>
    </reaction>
    <physiologicalReaction direction="left-to-right" evidence="20">
        <dbReference type="Rhea" id="RHEA:47005"/>
    </physiologicalReaction>
</comment>
<evidence type="ECO:0000256" key="10">
    <source>
        <dbReference type="ARBA" id="ARBA00023098"/>
    </source>
</evidence>
<evidence type="ECO:0000313" key="26">
    <source>
        <dbReference type="Proteomes" id="UP000515163"/>
    </source>
</evidence>
<dbReference type="PROSITE" id="PS00383">
    <property type="entry name" value="TYR_PHOSPHATASE_1"/>
    <property type="match status" value="1"/>
</dbReference>
<evidence type="ECO:0000256" key="22">
    <source>
        <dbReference type="SAM" id="MobiDB-lite"/>
    </source>
</evidence>
<comment type="catalytic activity">
    <reaction evidence="12">
        <text>1,2-dihexadecanoyl-sn-glycero-3-phospho-(1D-myo-inositol-3,4,5-trisphosphate) + H2O = 1,2-dihexadecanoyl-sn-glycero-3-phospho-(1D-myo-inositol-4,5-bisphosphate) + phosphate</text>
        <dbReference type="Rhea" id="RHEA:43560"/>
        <dbReference type="ChEBI" id="CHEBI:15377"/>
        <dbReference type="ChEBI" id="CHEBI:43474"/>
        <dbReference type="ChEBI" id="CHEBI:83420"/>
        <dbReference type="ChEBI" id="CHEBI:83423"/>
    </reaction>
    <physiologicalReaction direction="left-to-right" evidence="12">
        <dbReference type="Rhea" id="RHEA:43561"/>
    </physiologicalReaction>
</comment>
<organism evidence="26 27">
    <name type="scientific">Actinia tenebrosa</name>
    <name type="common">Australian red waratah sea anemone</name>
    <dbReference type="NCBI Taxonomy" id="6105"/>
    <lineage>
        <taxon>Eukaryota</taxon>
        <taxon>Metazoa</taxon>
        <taxon>Cnidaria</taxon>
        <taxon>Anthozoa</taxon>
        <taxon>Hexacorallia</taxon>
        <taxon>Actiniaria</taxon>
        <taxon>Actiniidae</taxon>
        <taxon>Actinia</taxon>
    </lineage>
</organism>
<keyword evidence="11" id="KW-0966">Cell projection</keyword>
<dbReference type="FunFam" id="3.90.190.10:FF:000029">
    <property type="entry name" value="Phosphatidylinositol 3,4,5-trisphosphate 3-phosphatase and dual-specificity protein phosphatase PTEN"/>
    <property type="match status" value="1"/>
</dbReference>
<comment type="catalytic activity">
    <reaction evidence="19">
        <text>O-phospho-L-seryl-[protein] + H2O = L-seryl-[protein] + phosphate</text>
        <dbReference type="Rhea" id="RHEA:20629"/>
        <dbReference type="Rhea" id="RHEA-COMP:9863"/>
        <dbReference type="Rhea" id="RHEA-COMP:11604"/>
        <dbReference type="ChEBI" id="CHEBI:15377"/>
        <dbReference type="ChEBI" id="CHEBI:29999"/>
        <dbReference type="ChEBI" id="CHEBI:43474"/>
        <dbReference type="ChEBI" id="CHEBI:83421"/>
        <dbReference type="EC" id="3.1.3.16"/>
    </reaction>
    <physiologicalReaction direction="left-to-right" evidence="19">
        <dbReference type="Rhea" id="RHEA:20630"/>
    </physiologicalReaction>
</comment>
<dbReference type="PROSITE" id="PS50056">
    <property type="entry name" value="TYR_PHOSPHATASE_2"/>
    <property type="match status" value="1"/>
</dbReference>
<dbReference type="InterPro" id="IPR029023">
    <property type="entry name" value="Tensin_phosphatase"/>
</dbReference>